<dbReference type="CDD" id="cd17337">
    <property type="entry name" value="MFS_CsbX"/>
    <property type="match status" value="1"/>
</dbReference>
<sequence>MTDLTKKENFLDKIGIPSHLFWGFVGVMIFMMGDGLELAWLSPYLVEKGLTVQQSALLTTSYGVTIAIAAWFSGVLVEAIGPRKTMLLGTMLYVLGQILFVGVALPHLIYGLMIPTYAIRGFGYPLFSYSFLVWITYRTPQHKLGKAVGWFWFVFTGGLSVLGSYFSSWAIQAFGHIATLWSAVIWVVVGAILAIVVNRDKIVVEKKEERTSKLKELKNGILIVKKEPKVGVAGIVRIINQASQYAFPLFLPLYLEGKGINTTVWLNIWGTIFISNIAFNLIFGFVGDKFGWRNTVTWFGAVGCGVFTLMLFYTPQIFEGNVMLVGLIGILWGACLAGFVPLSALTPSLVGEGDKGAAMSILNLGAGLCVFVGPAIVALFYNFVKSPGIIWILAGLYFVAALLTRSLKLPEESEGKVGTIEVLNDTAK</sequence>
<dbReference type="PANTHER" id="PTHR23517">
    <property type="entry name" value="RESISTANCE PROTEIN MDTM, PUTATIVE-RELATED-RELATED"/>
    <property type="match status" value="1"/>
</dbReference>
<evidence type="ECO:0000259" key="8">
    <source>
        <dbReference type="PROSITE" id="PS50850"/>
    </source>
</evidence>
<dbReference type="NCBIfam" id="TIGR00897">
    <property type="entry name" value="2A0118"/>
    <property type="match status" value="1"/>
</dbReference>
<evidence type="ECO:0000313" key="9">
    <source>
        <dbReference type="EMBL" id="KWZ78721.1"/>
    </source>
</evidence>
<dbReference type="PROSITE" id="PS50850">
    <property type="entry name" value="MFS"/>
    <property type="match status" value="1"/>
</dbReference>
<evidence type="ECO:0000256" key="6">
    <source>
        <dbReference type="ARBA" id="ARBA00023136"/>
    </source>
</evidence>
<dbReference type="GO" id="GO:0022857">
    <property type="term" value="F:transmembrane transporter activity"/>
    <property type="evidence" value="ECO:0007669"/>
    <property type="project" value="InterPro"/>
</dbReference>
<evidence type="ECO:0000256" key="3">
    <source>
        <dbReference type="ARBA" id="ARBA00022475"/>
    </source>
</evidence>
<dbReference type="InterPro" id="IPR020846">
    <property type="entry name" value="MFS_dom"/>
</dbReference>
<evidence type="ECO:0000313" key="10">
    <source>
        <dbReference type="Proteomes" id="UP000070376"/>
    </source>
</evidence>
<name>A0A133KGP3_HEYCO</name>
<keyword evidence="3" id="KW-1003">Cell membrane</keyword>
<feature type="transmembrane region" description="Helical" evidence="7">
    <location>
        <begin position="388"/>
        <end position="407"/>
    </location>
</feature>
<feature type="domain" description="Major facilitator superfamily (MFS) profile" evidence="8">
    <location>
        <begin position="19"/>
        <end position="412"/>
    </location>
</feature>
<feature type="transmembrane region" description="Helical" evidence="7">
    <location>
        <begin position="92"/>
        <end position="111"/>
    </location>
</feature>
<feature type="transmembrane region" description="Helical" evidence="7">
    <location>
        <begin position="177"/>
        <end position="197"/>
    </location>
</feature>
<evidence type="ECO:0000256" key="7">
    <source>
        <dbReference type="SAM" id="Phobius"/>
    </source>
</evidence>
<reference evidence="10" key="1">
    <citation type="submission" date="2016-01" db="EMBL/GenBank/DDBJ databases">
        <authorList>
            <person name="Mitreva M."/>
            <person name="Pepin K.H."/>
            <person name="Mihindukulasuriya K.A."/>
            <person name="Fulton R."/>
            <person name="Fronick C."/>
            <person name="O'Laughlin M."/>
            <person name="Miner T."/>
            <person name="Herter B."/>
            <person name="Rosa B.A."/>
            <person name="Cordes M."/>
            <person name="Tomlinson C."/>
            <person name="Wollam A."/>
            <person name="Palsikar V.B."/>
            <person name="Mardis E.R."/>
            <person name="Wilson R.K."/>
        </authorList>
    </citation>
    <scope>NUCLEOTIDE SEQUENCE [LARGE SCALE GENOMIC DNA]</scope>
    <source>
        <strain evidence="10">GED7749B</strain>
    </source>
</reference>
<feature type="transmembrane region" description="Helical" evidence="7">
    <location>
        <begin position="357"/>
        <end position="381"/>
    </location>
</feature>
<dbReference type="PATRIC" id="fig|1398.22.peg.2910"/>
<comment type="caution">
    <text evidence="9">The sequence shown here is derived from an EMBL/GenBank/DDBJ whole genome shotgun (WGS) entry which is preliminary data.</text>
</comment>
<dbReference type="Proteomes" id="UP000070376">
    <property type="component" value="Unassembled WGS sequence"/>
</dbReference>
<feature type="transmembrane region" description="Helical" evidence="7">
    <location>
        <begin position="298"/>
        <end position="315"/>
    </location>
</feature>
<feature type="transmembrane region" description="Helical" evidence="7">
    <location>
        <begin position="322"/>
        <end position="345"/>
    </location>
</feature>
<feature type="transmembrane region" description="Helical" evidence="7">
    <location>
        <begin position="117"/>
        <end position="137"/>
    </location>
</feature>
<evidence type="ECO:0000256" key="2">
    <source>
        <dbReference type="ARBA" id="ARBA00022448"/>
    </source>
</evidence>
<feature type="transmembrane region" description="Helical" evidence="7">
    <location>
        <begin position="20"/>
        <end position="41"/>
    </location>
</feature>
<feature type="transmembrane region" description="Helical" evidence="7">
    <location>
        <begin position="149"/>
        <end position="171"/>
    </location>
</feature>
<dbReference type="EMBL" id="LRPN01000137">
    <property type="protein sequence ID" value="KWZ78721.1"/>
    <property type="molecule type" value="Genomic_DNA"/>
</dbReference>
<dbReference type="RefSeq" id="WP_155641213.1">
    <property type="nucleotide sequence ID" value="NZ_CP058594.1"/>
</dbReference>
<dbReference type="Pfam" id="PF07690">
    <property type="entry name" value="MFS_1"/>
    <property type="match status" value="1"/>
</dbReference>
<accession>A0A133KGP3</accession>
<dbReference type="GO" id="GO:0005886">
    <property type="term" value="C:plasma membrane"/>
    <property type="evidence" value="ECO:0007669"/>
    <property type="project" value="UniProtKB-SubCell"/>
</dbReference>
<dbReference type="InterPro" id="IPR050171">
    <property type="entry name" value="MFS_Transporters"/>
</dbReference>
<keyword evidence="2" id="KW-0813">Transport</keyword>
<dbReference type="InterPro" id="IPR004748">
    <property type="entry name" value="Polyol_permease-like"/>
</dbReference>
<dbReference type="InterPro" id="IPR036259">
    <property type="entry name" value="MFS_trans_sf"/>
</dbReference>
<keyword evidence="5 7" id="KW-1133">Transmembrane helix</keyword>
<keyword evidence="4 7" id="KW-0812">Transmembrane</keyword>
<evidence type="ECO:0000256" key="5">
    <source>
        <dbReference type="ARBA" id="ARBA00022989"/>
    </source>
</evidence>
<comment type="subcellular location">
    <subcellularLocation>
        <location evidence="1">Cell membrane</location>
        <topology evidence="1">Multi-pass membrane protein</topology>
    </subcellularLocation>
</comment>
<dbReference type="Gene3D" id="1.20.1250.20">
    <property type="entry name" value="MFS general substrate transporter like domains"/>
    <property type="match status" value="2"/>
</dbReference>
<evidence type="ECO:0000256" key="1">
    <source>
        <dbReference type="ARBA" id="ARBA00004651"/>
    </source>
</evidence>
<gene>
    <name evidence="9" type="ORF">HMPREF3213_02907</name>
</gene>
<feature type="transmembrane region" description="Helical" evidence="7">
    <location>
        <begin position="264"/>
        <end position="286"/>
    </location>
</feature>
<keyword evidence="6 7" id="KW-0472">Membrane</keyword>
<dbReference type="InterPro" id="IPR011701">
    <property type="entry name" value="MFS"/>
</dbReference>
<protein>
    <submittedName>
        <fullName evidence="9">Alpha-ketoglutarate permease</fullName>
    </submittedName>
</protein>
<dbReference type="AlphaFoldDB" id="A0A133KGP3"/>
<proteinExistence type="predicted"/>
<feature type="transmembrane region" description="Helical" evidence="7">
    <location>
        <begin position="61"/>
        <end position="80"/>
    </location>
</feature>
<evidence type="ECO:0000256" key="4">
    <source>
        <dbReference type="ARBA" id="ARBA00022692"/>
    </source>
</evidence>
<dbReference type="PANTHER" id="PTHR23517:SF3">
    <property type="entry name" value="INTEGRAL MEMBRANE TRANSPORT PROTEIN"/>
    <property type="match status" value="1"/>
</dbReference>
<organism evidence="9 10">
    <name type="scientific">Heyndrickxia coagulans</name>
    <name type="common">Weizmannia coagulans</name>
    <dbReference type="NCBI Taxonomy" id="1398"/>
    <lineage>
        <taxon>Bacteria</taxon>
        <taxon>Bacillati</taxon>
        <taxon>Bacillota</taxon>
        <taxon>Bacilli</taxon>
        <taxon>Bacillales</taxon>
        <taxon>Bacillaceae</taxon>
        <taxon>Heyndrickxia</taxon>
    </lineage>
</organism>
<dbReference type="SUPFAM" id="SSF103473">
    <property type="entry name" value="MFS general substrate transporter"/>
    <property type="match status" value="1"/>
</dbReference>